<comment type="caution">
    <text evidence="2">The sequence shown here is derived from an EMBL/GenBank/DDBJ whole genome shotgun (WGS) entry which is preliminary data.</text>
</comment>
<evidence type="ECO:0000313" key="2">
    <source>
        <dbReference type="EMBL" id="GAA3952408.1"/>
    </source>
</evidence>
<evidence type="ECO:0000313" key="3">
    <source>
        <dbReference type="Proteomes" id="UP001501337"/>
    </source>
</evidence>
<protein>
    <recommendedName>
        <fullName evidence="4">DUF349 domain-containing protein</fullName>
    </recommendedName>
</protein>
<accession>A0ABP7NRY1</accession>
<dbReference type="Proteomes" id="UP001501337">
    <property type="component" value="Unassembled WGS sequence"/>
</dbReference>
<name>A0ABP7NRY1_9GAMM</name>
<reference evidence="3" key="1">
    <citation type="journal article" date="2019" name="Int. J. Syst. Evol. Microbiol.">
        <title>The Global Catalogue of Microorganisms (GCM) 10K type strain sequencing project: providing services to taxonomists for standard genome sequencing and annotation.</title>
        <authorList>
            <consortium name="The Broad Institute Genomics Platform"/>
            <consortium name="The Broad Institute Genome Sequencing Center for Infectious Disease"/>
            <person name="Wu L."/>
            <person name="Ma J."/>
        </authorList>
    </citation>
    <scope>NUCLEOTIDE SEQUENCE [LARGE SCALE GENOMIC DNA]</scope>
    <source>
        <strain evidence="3">JCM 17555</strain>
    </source>
</reference>
<dbReference type="EMBL" id="BAABBO010000001">
    <property type="protein sequence ID" value="GAA3952408.1"/>
    <property type="molecule type" value="Genomic_DNA"/>
</dbReference>
<feature type="compositionally biased region" description="Acidic residues" evidence="1">
    <location>
        <begin position="370"/>
        <end position="380"/>
    </location>
</feature>
<gene>
    <name evidence="2" type="ORF">GCM10022278_09280</name>
</gene>
<evidence type="ECO:0000256" key="1">
    <source>
        <dbReference type="SAM" id="MobiDB-lite"/>
    </source>
</evidence>
<sequence length="1010" mass="111330">MPIMPSILSRLFKPRWQHADPVVRAEALSQLDWAREADRKILLQVLAEDSAEPVVKAGLARIEDPGVLLNFAGHADATISKAAEQHVIALQGEHLSALTDYFEQHFGQLDEGRQTRLLHLLLAHGKLGAQSQDLLRHAVACGQAPVARMAMEHPRGTVRQQAAALLTDIDLLEQTAEVLKRKDKGAYNIVRARIDEQKSKVEAVSHCLQGLSAIAHELEAMIQSESWYRLDERLPGLRKRFQNVVGAGPSNEPQVADMTRRVSDLLLQAESMVQRVDRKLALRETIEALEGTLEQLEASPPTSNQAPALAALISTQANRWANACEEAACDTPPADLLKSFEAAMRRLEEIQQSLTLAAQAAQAEAAQAEAEPEAVADADEPSPAKEEADATTAADIEQENALAELKNELASQKTGLADLLNAAARALEDGQSGLTAQYLKTFDERISTVELAASQAAGRDGSRLAKAASRSLDSERRALGQRLHELRQWASFATQPKQEALLAQAERLDDQSIAPKDKAQRMKALRAEWQALGHCPDRRLYGRFQSVMNSIQKSCSTYFEEEKRLRKLNQQKREDILAALRKLIVESSPDAVELSALETIVERSRQEWRTAFPVDRSAEKPLQASFDELMAKVEAPLIAAREAGKAGRLKLIEDVGALLESTSNAEVSQLTDAVKAAQARWKALPQTWRKDDRQLWQQFRALCDKSFERRDSAAAVQRDSMHRLEQTGNSRLDTLKDELSSLSARAAADDLSAADREALGQTLDETEAAIRAVRADRLTGMGTLAADTPGRSAAGGKSLDRKFDQRIESLLTQVREAKRQLESRKTNLAWRRLSEFATALCEAGPEHAEAGDLESRLNSSIDTVFGPARSEDWLDSAHILYEARRLIDELDSGAEATLLETSLRQAIVRAEIFTGVDTPQEDQPVRMSLQMQRLAEIGQRNRPLADTAYPHQRRSSTAPDGVPEALLIEFELGAAALLARQSLPDLEKAPSAKQLGELFRSRWQGLHVPG</sequence>
<keyword evidence="3" id="KW-1185">Reference proteome</keyword>
<organism evidence="2 3">
    <name type="scientific">Allohahella marinimesophila</name>
    <dbReference type="NCBI Taxonomy" id="1054972"/>
    <lineage>
        <taxon>Bacteria</taxon>
        <taxon>Pseudomonadati</taxon>
        <taxon>Pseudomonadota</taxon>
        <taxon>Gammaproteobacteria</taxon>
        <taxon>Oceanospirillales</taxon>
        <taxon>Hahellaceae</taxon>
        <taxon>Allohahella</taxon>
    </lineage>
</organism>
<dbReference type="InterPro" id="IPR007139">
    <property type="entry name" value="DUF349"/>
</dbReference>
<feature type="region of interest" description="Disordered" evidence="1">
    <location>
        <begin position="363"/>
        <end position="392"/>
    </location>
</feature>
<proteinExistence type="predicted"/>
<dbReference type="Pfam" id="PF03993">
    <property type="entry name" value="DUF349"/>
    <property type="match status" value="1"/>
</dbReference>
<evidence type="ECO:0008006" key="4">
    <source>
        <dbReference type="Google" id="ProtNLM"/>
    </source>
</evidence>